<protein>
    <recommendedName>
        <fullName evidence="1">Transferrin-binding protein B C-lobe/N-lobe beta-barrel domain-containing protein</fullName>
    </recommendedName>
</protein>
<keyword evidence="3" id="KW-1185">Reference proteome</keyword>
<proteinExistence type="predicted"/>
<dbReference type="EnsemblBacteria" id="CAC47621">
    <property type="protein sequence ID" value="CAC47621"/>
    <property type="gene ID" value="SMc02493"/>
</dbReference>
<dbReference type="OrthoDB" id="7529687at2"/>
<dbReference type="eggNOG" id="ENOG5032ZGU">
    <property type="taxonomic scope" value="Bacteria"/>
</dbReference>
<dbReference type="SUPFAM" id="SSF56925">
    <property type="entry name" value="OMPA-like"/>
    <property type="match status" value="1"/>
</dbReference>
<reference evidence="2 3" key="1">
    <citation type="journal article" date="2001" name="Proc. Natl. Acad. Sci. U.S.A.">
        <title>Analysis of the chromosome sequence of the legume symbiont Sinorhizobium meliloti strain 1021.</title>
        <authorList>
            <person name="Capela D."/>
            <person name="Barloy-Hubler F."/>
            <person name="Gouzy J."/>
            <person name="Bothe G."/>
            <person name="Ampe F."/>
            <person name="Batut J."/>
            <person name="Boistard P."/>
            <person name="Becker A."/>
            <person name="Boutry M."/>
            <person name="Cadieu E."/>
            <person name="Dreano S."/>
            <person name="Gloux S."/>
            <person name="Godrie T."/>
            <person name="Goffeau A."/>
            <person name="Kahn D."/>
            <person name="Kiss E."/>
            <person name="Lelaure V."/>
            <person name="Masuy D."/>
            <person name="Pohl T."/>
            <person name="Portetelle D."/>
            <person name="Puehler A."/>
            <person name="Purnelle B."/>
            <person name="Ramsperger U."/>
            <person name="Renard C."/>
            <person name="Thebault P."/>
            <person name="Vandenbol M."/>
            <person name="Weidner S."/>
            <person name="Galibert F."/>
        </authorList>
    </citation>
    <scope>NUCLEOTIDE SEQUENCE [LARGE SCALE GENOMIC DNA]</scope>
    <source>
        <strain evidence="2 3">1021</strain>
    </source>
</reference>
<dbReference type="AlphaFoldDB" id="Q92JU8"/>
<dbReference type="EMBL" id="AL591688">
    <property type="protein sequence ID" value="CAC47621.1"/>
    <property type="molecule type" value="Genomic_DNA"/>
</dbReference>
<feature type="domain" description="Transferrin-binding protein B C-lobe/N-lobe beta-barrel" evidence="1">
    <location>
        <begin position="77"/>
        <end position="195"/>
    </location>
</feature>
<gene>
    <name evidence="2" type="ORF">SMc02493</name>
</gene>
<evidence type="ECO:0000313" key="3">
    <source>
        <dbReference type="Proteomes" id="UP000001976"/>
    </source>
</evidence>
<name>Q92JU8_RHIME</name>
<dbReference type="PATRIC" id="fig|266834.11.peg.4575"/>
<dbReference type="Proteomes" id="UP000001976">
    <property type="component" value="Chromosome"/>
</dbReference>
<dbReference type="KEGG" id="sme:SMc02493"/>
<evidence type="ECO:0000313" key="2">
    <source>
        <dbReference type="EMBL" id="CAC47621.1"/>
    </source>
</evidence>
<dbReference type="InterPro" id="IPR011250">
    <property type="entry name" value="OMP/PagP_B-barrel"/>
</dbReference>
<dbReference type="Gene3D" id="2.40.160.90">
    <property type="match status" value="1"/>
</dbReference>
<dbReference type="SMR" id="Q92JU8"/>
<accession>Q92JU8</accession>
<dbReference type="InterPro" id="IPR001677">
    <property type="entry name" value="TbpB_B_D"/>
</dbReference>
<organism evidence="2 3">
    <name type="scientific">Rhizobium meliloti (strain 1021)</name>
    <name type="common">Ensifer meliloti</name>
    <name type="synonym">Sinorhizobium meliloti</name>
    <dbReference type="NCBI Taxonomy" id="266834"/>
    <lineage>
        <taxon>Bacteria</taxon>
        <taxon>Pseudomonadati</taxon>
        <taxon>Pseudomonadota</taxon>
        <taxon>Alphaproteobacteria</taxon>
        <taxon>Hyphomicrobiales</taxon>
        <taxon>Rhizobiaceae</taxon>
        <taxon>Sinorhizobium/Ensifer group</taxon>
        <taxon>Sinorhizobium</taxon>
    </lineage>
</organism>
<dbReference type="HOGENOM" id="CLU_082732_0_0_5"/>
<evidence type="ECO:0000259" key="1">
    <source>
        <dbReference type="Pfam" id="PF01298"/>
    </source>
</evidence>
<reference evidence="3" key="2">
    <citation type="journal article" date="2001" name="Science">
        <title>The composite genome of the legume symbiont Sinorhizobium meliloti.</title>
        <authorList>
            <person name="Galibert F."/>
            <person name="Finan T.M."/>
            <person name="Long S.R."/>
            <person name="Puehler A."/>
            <person name="Abola P."/>
            <person name="Ampe F."/>
            <person name="Barloy-Hubler F."/>
            <person name="Barnett M.J."/>
            <person name="Becker A."/>
            <person name="Boistard P."/>
            <person name="Bothe G."/>
            <person name="Boutry M."/>
            <person name="Bowser L."/>
            <person name="Buhrmester J."/>
            <person name="Cadieu E."/>
            <person name="Capela D."/>
            <person name="Chain P."/>
            <person name="Cowie A."/>
            <person name="Davis R.W."/>
            <person name="Dreano S."/>
            <person name="Federspiel N.A."/>
            <person name="Fisher R.F."/>
            <person name="Gloux S."/>
            <person name="Godrie T."/>
            <person name="Goffeau A."/>
            <person name="Golding B."/>
            <person name="Gouzy J."/>
            <person name="Gurjal M."/>
            <person name="Hernandez-Lucas I."/>
            <person name="Hong A."/>
            <person name="Huizar L."/>
            <person name="Hyman R.W."/>
            <person name="Jones T."/>
            <person name="Kahn D."/>
            <person name="Kahn M.L."/>
            <person name="Kalman S."/>
            <person name="Keating D.H."/>
            <person name="Kiss E."/>
            <person name="Komp C."/>
            <person name="Lelaure V."/>
            <person name="Masuy D."/>
            <person name="Palm C."/>
            <person name="Peck M.C."/>
            <person name="Pohl T.M."/>
            <person name="Portetelle D."/>
            <person name="Purnelle B."/>
            <person name="Ramsperger U."/>
            <person name="Surzycki R."/>
            <person name="Thebault P."/>
            <person name="Vandenbol M."/>
            <person name="Vorhoelter F.J."/>
            <person name="Weidner S."/>
            <person name="Wells D.H."/>
            <person name="Wong K."/>
            <person name="Yeh K.-C."/>
            <person name="Batut J."/>
        </authorList>
    </citation>
    <scope>NUCLEOTIDE SEQUENCE [LARGE SCALE GENOMIC DNA]</scope>
    <source>
        <strain evidence="3">1021</strain>
    </source>
</reference>
<dbReference type="Pfam" id="PF01298">
    <property type="entry name" value="TbpB_B_D"/>
    <property type="match status" value="1"/>
</dbReference>
<sequence>MKTATTTKTWDHTNSELAYSQNGKLVIASAEDDSGSIGFADPEKNGFAYQTYGGWVDEKGGRLGAFSLGSETAKADVPTSSTATFKGTAGGIYVDTVGYDVMSADAALDVDFGDNTARFRTNNTRLEAGGTAANLDMSGKLDIAAGGLSGNIATADQSMSGTVDGRFYGSGAQEVGGTFDLKGNNATMVGGYGTVKQP</sequence>